<dbReference type="Gene3D" id="2.120.10.30">
    <property type="entry name" value="TolB, C-terminal domain"/>
    <property type="match status" value="1"/>
</dbReference>
<comment type="caution">
    <text evidence="2">The sequence shown here is derived from an EMBL/GenBank/DDBJ whole genome shotgun (WGS) entry which is preliminary data.</text>
</comment>
<protein>
    <submittedName>
        <fullName evidence="2">Glucose/arabinose dehydrogenase</fullName>
    </submittedName>
</protein>
<dbReference type="PANTHER" id="PTHR40274">
    <property type="entry name" value="VIRGINIAMYCIN B LYASE"/>
    <property type="match status" value="1"/>
</dbReference>
<reference evidence="2 3" key="1">
    <citation type="submission" date="2020-08" db="EMBL/GenBank/DDBJ databases">
        <title>Genomic Encyclopedia of Type Strains, Phase IV (KMG-V): Genome sequencing to study the core and pangenomes of soil and plant-associated prokaryotes.</title>
        <authorList>
            <person name="Whitman W."/>
        </authorList>
    </citation>
    <scope>NUCLEOTIDE SEQUENCE [LARGE SCALE GENOMIC DNA]</scope>
    <source>
        <strain evidence="2 3">M8UP14</strain>
    </source>
</reference>
<feature type="signal peptide" evidence="1">
    <location>
        <begin position="1"/>
        <end position="18"/>
    </location>
</feature>
<feature type="chain" id="PRO_5031333990" evidence="1">
    <location>
        <begin position="19"/>
        <end position="376"/>
    </location>
</feature>
<proteinExistence type="predicted"/>
<organism evidence="2 3">
    <name type="scientific">Granulicella aggregans</name>
    <dbReference type="NCBI Taxonomy" id="474949"/>
    <lineage>
        <taxon>Bacteria</taxon>
        <taxon>Pseudomonadati</taxon>
        <taxon>Acidobacteriota</taxon>
        <taxon>Terriglobia</taxon>
        <taxon>Terriglobales</taxon>
        <taxon>Acidobacteriaceae</taxon>
        <taxon>Granulicella</taxon>
    </lineage>
</organism>
<dbReference type="RefSeq" id="WP_184217280.1">
    <property type="nucleotide sequence ID" value="NZ_JACHIP010000003.1"/>
</dbReference>
<evidence type="ECO:0000313" key="3">
    <source>
        <dbReference type="Proteomes" id="UP000540989"/>
    </source>
</evidence>
<keyword evidence="1" id="KW-0732">Signal</keyword>
<evidence type="ECO:0000313" key="2">
    <source>
        <dbReference type="EMBL" id="MBB5058045.1"/>
    </source>
</evidence>
<dbReference type="InterPro" id="IPR015943">
    <property type="entry name" value="WD40/YVTN_repeat-like_dom_sf"/>
</dbReference>
<dbReference type="EMBL" id="JACHIP010000003">
    <property type="protein sequence ID" value="MBB5058045.1"/>
    <property type="molecule type" value="Genomic_DNA"/>
</dbReference>
<dbReference type="InterPro" id="IPR048031">
    <property type="entry name" value="ScyD/ScyE-like"/>
</dbReference>
<sequence length="376" mass="39678">MQKRSALVLAITCFTGFASIVPATSRAQLSSNVQTYASGLNGPRGLKFDPDGQLYVAEAGTGGTTSTKGQCAQVIPPIGPYTGGMTSRISKITREGKRETVASGFPSSVDSNTPSDISGVGDLAFLDGRLYAVLSGAGCSHGSSVPNAIVRVDNETGKWKVIADLSSFLKAHQAKYENAADFEPDGIFYSLVAHRDRLYTVEPNHGQVFSITPEGKIREEIDISEAEGHIVPTAIAERNGDFFVGNLGLFPITPNSSKILTLTRNWFHDPAPGLDPSPELQKLKVAGSRAGFTTIVGVDFGPDGLLYVLEFSPEAGYPTPGTGKVVRLKRDGEIEEVATGLTVPTAMTFGPDGHLYVSNLGAAAPGAGEIVRISIY</sequence>
<accession>A0A7W7ZDR5</accession>
<dbReference type="SUPFAM" id="SSF63829">
    <property type="entry name" value="Calcium-dependent phosphotriesterase"/>
    <property type="match status" value="1"/>
</dbReference>
<dbReference type="NCBIfam" id="NF033206">
    <property type="entry name" value="ScyE_fam"/>
    <property type="match status" value="1"/>
</dbReference>
<dbReference type="Proteomes" id="UP000540989">
    <property type="component" value="Unassembled WGS sequence"/>
</dbReference>
<gene>
    <name evidence="2" type="ORF">HDF16_002751</name>
</gene>
<name>A0A7W7ZDR5_9BACT</name>
<keyword evidence="3" id="KW-1185">Reference proteome</keyword>
<dbReference type="AlphaFoldDB" id="A0A7W7ZDR5"/>
<dbReference type="Gene3D" id="2.130.10.10">
    <property type="entry name" value="YVTN repeat-like/Quinoprotein amine dehydrogenase"/>
    <property type="match status" value="1"/>
</dbReference>
<dbReference type="InterPro" id="IPR051344">
    <property type="entry name" value="Vgb"/>
</dbReference>
<dbReference type="PANTHER" id="PTHR40274:SF4">
    <property type="entry name" value="BLL1406 PROTEIN"/>
    <property type="match status" value="1"/>
</dbReference>
<dbReference type="InterPro" id="IPR011042">
    <property type="entry name" value="6-blade_b-propeller_TolB-like"/>
</dbReference>
<evidence type="ECO:0000256" key="1">
    <source>
        <dbReference type="SAM" id="SignalP"/>
    </source>
</evidence>